<evidence type="ECO:0000256" key="1">
    <source>
        <dbReference type="ARBA" id="ARBA00001936"/>
    </source>
</evidence>
<feature type="chain" id="PRO_5042860297" description="protein-serine/threonine phosphatase" evidence="11">
    <location>
        <begin position="19"/>
        <end position="895"/>
    </location>
</feature>
<evidence type="ECO:0000256" key="6">
    <source>
        <dbReference type="ARBA" id="ARBA00023211"/>
    </source>
</evidence>
<keyword evidence="10" id="KW-0812">Transmembrane</keyword>
<keyword evidence="4" id="KW-0378">Hydrolase</keyword>
<dbReference type="PANTHER" id="PTHR11668:SF300">
    <property type="entry name" value="SERINE_THREONINE-PROTEIN PHOSPHATASE"/>
    <property type="match status" value="1"/>
</dbReference>
<dbReference type="Pfam" id="PF14529">
    <property type="entry name" value="Exo_endo_phos_2"/>
    <property type="match status" value="1"/>
</dbReference>
<keyword evidence="5" id="KW-0904">Protein phosphatase</keyword>
<proteinExistence type="predicted"/>
<feature type="region of interest" description="Disordered" evidence="9">
    <location>
        <begin position="872"/>
        <end position="895"/>
    </location>
</feature>
<keyword evidence="14" id="KW-1185">Reference proteome</keyword>
<comment type="cofactor">
    <cofactor evidence="1">
        <name>Mn(2+)</name>
        <dbReference type="ChEBI" id="CHEBI:29035"/>
    </cofactor>
</comment>
<protein>
    <recommendedName>
        <fullName evidence="2">protein-serine/threonine phosphatase</fullName>
        <ecNumber evidence="2">3.1.3.16</ecNumber>
    </recommendedName>
</protein>
<sequence>MVAVLWSIMLAVAHLSRTDREYTLRTSFIRTVKYMRYSSDNVKCFDGRLSTNNVTLHDLQPNKMCAVKPSFHGDDTIFEQRICFSSGCHVNASSSITFWSLTSEELEKERKLRARARELNEGLPNGERLYVVFRQQVIVRKDRKNRRGGGICALLLSHLSFKLVQFDSSSFSADVLCFDIIGDILCYTRFVLVYRPPNHSVFEDDELCGLLSDLCSVPLNVVLLGDFNLDIDWSTVGDPLPRQHRFRKFASLFSHLNLEQFIREPTCGDSILDLVFSSPNFVSNVVLGPPLGTSDHNIVIFSVNVPAQDMAGKEFRCFPRANVEAINRELSSVNWFSVFNNYDSIDDVYHRFLDVIRLLIDRFVPIKKLCSVVESYPRHIRNLFEHRERLFKLTENPLSSDEYKKVNRKFISHLKRYLAFKERKLSTCRNMKNLFSYDLQPNKMCAVKPSFHGDDTIFEQRICFSSGCHVNASSSITFCCCATHACNTVSFYKLSGTSFYLAMYVGHCIILLIVIAKLLTLLIIYCGHRLKCFNDTSRYSKKIHLDLTQLVVQPRMSVSEVNYVIDTITKGSTSNLSVSLSSISVRSVLTYSTNDRITYRESKEQAMLIGVDDCSKMEDILAALSVPIAIYGDIHGQYSDIWRWFHVNGWPPETRTLFLGDYVDRGRHSTETYNFYSELKARYPKTFKKLYSKIVDVFSVMPIACLISSQIICMHGGLSPRLQTVAEIAALQRPLVKDSKPGTHIDILWSDPHPSKWTYEPNVLRDPSGVGLGYLFGPIQIKRFVRKNDVEFLQHLMRLCTGFKVQKSQQNDVLNDVEAACLPARSPGYRVQDNVGSMGASVVVDENGTIDIVRIQVGEQLKLKRQRYKMDKGDSYRNCGRPKLKKRTYSDEKYS</sequence>
<dbReference type="Gene3D" id="3.60.10.10">
    <property type="entry name" value="Endonuclease/exonuclease/phosphatase"/>
    <property type="match status" value="1"/>
</dbReference>
<dbReference type="EMBL" id="WIXE01018289">
    <property type="protein sequence ID" value="KAK5971058.1"/>
    <property type="molecule type" value="Genomic_DNA"/>
</dbReference>
<dbReference type="GO" id="GO:0046872">
    <property type="term" value="F:metal ion binding"/>
    <property type="evidence" value="ECO:0007669"/>
    <property type="project" value="UniProtKB-KW"/>
</dbReference>
<keyword evidence="6" id="KW-0464">Manganese</keyword>
<evidence type="ECO:0000256" key="8">
    <source>
        <dbReference type="ARBA" id="ARBA00048336"/>
    </source>
</evidence>
<dbReference type="AlphaFoldDB" id="A0AAN8IHZ9"/>
<gene>
    <name evidence="13" type="ORF">GCK32_005671</name>
</gene>
<evidence type="ECO:0000313" key="13">
    <source>
        <dbReference type="EMBL" id="KAK5971058.1"/>
    </source>
</evidence>
<feature type="signal peptide" evidence="11">
    <location>
        <begin position="1"/>
        <end position="18"/>
    </location>
</feature>
<name>A0AAN8IHZ9_TRICO</name>
<evidence type="ECO:0000256" key="5">
    <source>
        <dbReference type="ARBA" id="ARBA00022912"/>
    </source>
</evidence>
<evidence type="ECO:0000256" key="10">
    <source>
        <dbReference type="SAM" id="Phobius"/>
    </source>
</evidence>
<dbReference type="InterPro" id="IPR036691">
    <property type="entry name" value="Endo/exonu/phosph_ase_sf"/>
</dbReference>
<feature type="transmembrane region" description="Helical" evidence="10">
    <location>
        <begin position="499"/>
        <end position="525"/>
    </location>
</feature>
<dbReference type="SUPFAM" id="SSF56219">
    <property type="entry name" value="DNase I-like"/>
    <property type="match status" value="1"/>
</dbReference>
<keyword evidence="10" id="KW-1133">Transmembrane helix</keyword>
<comment type="catalytic activity">
    <reaction evidence="7">
        <text>O-phospho-L-seryl-[protein] + H2O = L-seryl-[protein] + phosphate</text>
        <dbReference type="Rhea" id="RHEA:20629"/>
        <dbReference type="Rhea" id="RHEA-COMP:9863"/>
        <dbReference type="Rhea" id="RHEA-COMP:11604"/>
        <dbReference type="ChEBI" id="CHEBI:15377"/>
        <dbReference type="ChEBI" id="CHEBI:29999"/>
        <dbReference type="ChEBI" id="CHEBI:43474"/>
        <dbReference type="ChEBI" id="CHEBI:83421"/>
        <dbReference type="EC" id="3.1.3.16"/>
    </reaction>
</comment>
<feature type="domain" description="Serine/threonine specific protein phosphatases" evidence="12">
    <location>
        <begin position="599"/>
        <end position="859"/>
    </location>
</feature>
<evidence type="ECO:0000313" key="14">
    <source>
        <dbReference type="Proteomes" id="UP001331761"/>
    </source>
</evidence>
<keyword evidence="10" id="KW-0472">Membrane</keyword>
<feature type="transmembrane region" description="Helical" evidence="10">
    <location>
        <begin position="690"/>
        <end position="712"/>
    </location>
</feature>
<dbReference type="GO" id="GO:0005634">
    <property type="term" value="C:nucleus"/>
    <property type="evidence" value="ECO:0007669"/>
    <property type="project" value="TreeGrafter"/>
</dbReference>
<evidence type="ECO:0000256" key="11">
    <source>
        <dbReference type="SAM" id="SignalP"/>
    </source>
</evidence>
<evidence type="ECO:0000256" key="2">
    <source>
        <dbReference type="ARBA" id="ARBA00013081"/>
    </source>
</evidence>
<dbReference type="SUPFAM" id="SSF56300">
    <property type="entry name" value="Metallo-dependent phosphatases"/>
    <property type="match status" value="1"/>
</dbReference>
<reference evidence="13 14" key="1">
    <citation type="submission" date="2019-10" db="EMBL/GenBank/DDBJ databases">
        <title>Assembly and Annotation for the nematode Trichostrongylus colubriformis.</title>
        <authorList>
            <person name="Martin J."/>
        </authorList>
    </citation>
    <scope>NUCLEOTIDE SEQUENCE [LARGE SCALE GENOMIC DNA]</scope>
    <source>
        <strain evidence="13">G859</strain>
        <tissue evidence="13">Whole worm</tissue>
    </source>
</reference>
<dbReference type="GO" id="GO:0004722">
    <property type="term" value="F:protein serine/threonine phosphatase activity"/>
    <property type="evidence" value="ECO:0007669"/>
    <property type="project" value="UniProtKB-EC"/>
</dbReference>
<dbReference type="EC" id="3.1.3.16" evidence="2"/>
<dbReference type="Proteomes" id="UP001331761">
    <property type="component" value="Unassembled WGS sequence"/>
</dbReference>
<evidence type="ECO:0000259" key="12">
    <source>
        <dbReference type="SMART" id="SM00156"/>
    </source>
</evidence>
<keyword evidence="3" id="KW-0479">Metal-binding</keyword>
<dbReference type="InterPro" id="IPR005135">
    <property type="entry name" value="Endo/exonuclease/phosphatase"/>
</dbReference>
<dbReference type="Gene3D" id="3.60.21.10">
    <property type="match status" value="1"/>
</dbReference>
<dbReference type="InterPro" id="IPR050341">
    <property type="entry name" value="PP1_catalytic_subunit"/>
</dbReference>
<dbReference type="PANTHER" id="PTHR11668">
    <property type="entry name" value="SERINE/THREONINE PROTEIN PHOSPHATASE"/>
    <property type="match status" value="1"/>
</dbReference>
<dbReference type="SMART" id="SM00156">
    <property type="entry name" value="PP2Ac"/>
    <property type="match status" value="1"/>
</dbReference>
<evidence type="ECO:0000256" key="7">
    <source>
        <dbReference type="ARBA" id="ARBA00047761"/>
    </source>
</evidence>
<dbReference type="PRINTS" id="PR00114">
    <property type="entry name" value="STPHPHTASE"/>
</dbReference>
<dbReference type="Pfam" id="PF00149">
    <property type="entry name" value="Metallophos"/>
    <property type="match status" value="1"/>
</dbReference>
<organism evidence="13 14">
    <name type="scientific">Trichostrongylus colubriformis</name>
    <name type="common">Black scour worm</name>
    <dbReference type="NCBI Taxonomy" id="6319"/>
    <lineage>
        <taxon>Eukaryota</taxon>
        <taxon>Metazoa</taxon>
        <taxon>Ecdysozoa</taxon>
        <taxon>Nematoda</taxon>
        <taxon>Chromadorea</taxon>
        <taxon>Rhabditida</taxon>
        <taxon>Rhabditina</taxon>
        <taxon>Rhabditomorpha</taxon>
        <taxon>Strongyloidea</taxon>
        <taxon>Trichostrongylidae</taxon>
        <taxon>Trichostrongylus</taxon>
    </lineage>
</organism>
<evidence type="ECO:0000256" key="9">
    <source>
        <dbReference type="SAM" id="MobiDB-lite"/>
    </source>
</evidence>
<comment type="catalytic activity">
    <reaction evidence="8">
        <text>O-phospho-L-threonyl-[protein] + H2O = L-threonyl-[protein] + phosphate</text>
        <dbReference type="Rhea" id="RHEA:47004"/>
        <dbReference type="Rhea" id="RHEA-COMP:11060"/>
        <dbReference type="Rhea" id="RHEA-COMP:11605"/>
        <dbReference type="ChEBI" id="CHEBI:15377"/>
        <dbReference type="ChEBI" id="CHEBI:30013"/>
        <dbReference type="ChEBI" id="CHEBI:43474"/>
        <dbReference type="ChEBI" id="CHEBI:61977"/>
        <dbReference type="EC" id="3.1.3.16"/>
    </reaction>
</comment>
<dbReference type="GO" id="GO:0005737">
    <property type="term" value="C:cytoplasm"/>
    <property type="evidence" value="ECO:0007669"/>
    <property type="project" value="TreeGrafter"/>
</dbReference>
<dbReference type="InterPro" id="IPR004843">
    <property type="entry name" value="Calcineurin-like_PHP"/>
</dbReference>
<dbReference type="InterPro" id="IPR029052">
    <property type="entry name" value="Metallo-depent_PP-like"/>
</dbReference>
<comment type="caution">
    <text evidence="13">The sequence shown here is derived from an EMBL/GenBank/DDBJ whole genome shotgun (WGS) entry which is preliminary data.</text>
</comment>
<accession>A0AAN8IHZ9</accession>
<evidence type="ECO:0000256" key="4">
    <source>
        <dbReference type="ARBA" id="ARBA00022801"/>
    </source>
</evidence>
<dbReference type="InterPro" id="IPR006186">
    <property type="entry name" value="Ser/Thr-sp_prot-phosphatase"/>
</dbReference>
<evidence type="ECO:0000256" key="3">
    <source>
        <dbReference type="ARBA" id="ARBA00022723"/>
    </source>
</evidence>
<keyword evidence="11" id="KW-0732">Signal</keyword>